<reference evidence="1" key="2">
    <citation type="submission" date="2020-09" db="EMBL/GenBank/DDBJ databases">
        <authorList>
            <person name="Sun Q."/>
            <person name="Zhou Y."/>
        </authorList>
    </citation>
    <scope>NUCLEOTIDE SEQUENCE</scope>
    <source>
        <strain evidence="1">CGMCC 1.15725</strain>
    </source>
</reference>
<protein>
    <submittedName>
        <fullName evidence="1">Uncharacterized protein</fullName>
    </submittedName>
</protein>
<sequence length="74" mass="8040">MNEFVAVILICLNTVAIDRCTEETAADVMSTVVQNELGCATGWQDVVARSPLGKEVGTTAYVRTICRRQPPAKK</sequence>
<evidence type="ECO:0000313" key="2">
    <source>
        <dbReference type="Proteomes" id="UP000646365"/>
    </source>
</evidence>
<evidence type="ECO:0000313" key="1">
    <source>
        <dbReference type="EMBL" id="GGF01436.1"/>
    </source>
</evidence>
<proteinExistence type="predicted"/>
<dbReference type="AlphaFoldDB" id="A0A8J3E1J1"/>
<reference evidence="1" key="1">
    <citation type="journal article" date="2014" name="Int. J. Syst. Evol. Microbiol.">
        <title>Complete genome sequence of Corynebacterium casei LMG S-19264T (=DSM 44701T), isolated from a smear-ripened cheese.</title>
        <authorList>
            <consortium name="US DOE Joint Genome Institute (JGI-PGF)"/>
            <person name="Walter F."/>
            <person name="Albersmeier A."/>
            <person name="Kalinowski J."/>
            <person name="Ruckert C."/>
        </authorList>
    </citation>
    <scope>NUCLEOTIDE SEQUENCE</scope>
    <source>
        <strain evidence="1">CGMCC 1.15725</strain>
    </source>
</reference>
<dbReference type="RefSeq" id="WP_189041849.1">
    <property type="nucleotide sequence ID" value="NZ_BMJQ01000001.1"/>
</dbReference>
<dbReference type="EMBL" id="BMJQ01000001">
    <property type="protein sequence ID" value="GGF01436.1"/>
    <property type="molecule type" value="Genomic_DNA"/>
</dbReference>
<gene>
    <name evidence="1" type="ORF">GCM10011611_03710</name>
</gene>
<dbReference type="Proteomes" id="UP000646365">
    <property type="component" value="Unassembled WGS sequence"/>
</dbReference>
<comment type="caution">
    <text evidence="1">The sequence shown here is derived from an EMBL/GenBank/DDBJ whole genome shotgun (WGS) entry which is preliminary data.</text>
</comment>
<keyword evidence="2" id="KW-1185">Reference proteome</keyword>
<organism evidence="1 2">
    <name type="scientific">Aliidongia dinghuensis</name>
    <dbReference type="NCBI Taxonomy" id="1867774"/>
    <lineage>
        <taxon>Bacteria</taxon>
        <taxon>Pseudomonadati</taxon>
        <taxon>Pseudomonadota</taxon>
        <taxon>Alphaproteobacteria</taxon>
        <taxon>Rhodospirillales</taxon>
        <taxon>Dongiaceae</taxon>
        <taxon>Aliidongia</taxon>
    </lineage>
</organism>
<accession>A0A8J3E1J1</accession>
<name>A0A8J3E1J1_9PROT</name>